<accession>A0A1Y1QJ98</accession>
<dbReference type="EMBL" id="MTEJ01000233">
    <property type="protein sequence ID" value="OQX06713.1"/>
    <property type="molecule type" value="Genomic_DNA"/>
</dbReference>
<keyword evidence="6" id="KW-0813">Transport</keyword>
<dbReference type="PROSITE" id="PS00198">
    <property type="entry name" value="4FE4S_FER_1"/>
    <property type="match status" value="2"/>
</dbReference>
<feature type="domain" description="4Fe-4S ferredoxin-type" evidence="7">
    <location>
        <begin position="65"/>
        <end position="89"/>
    </location>
</feature>
<keyword evidence="3" id="KW-0677">Repeat</keyword>
<comment type="cofactor">
    <cofactor evidence="6">
        <name>[4Fe-4S] cluster</name>
        <dbReference type="ChEBI" id="CHEBI:49883"/>
    </cofactor>
    <text evidence="6">Binds 2 [4Fe-4S] clusters.</text>
</comment>
<evidence type="ECO:0000256" key="2">
    <source>
        <dbReference type="ARBA" id="ARBA00022723"/>
    </source>
</evidence>
<gene>
    <name evidence="8" type="ORF">BWK73_30080</name>
</gene>
<evidence type="ECO:0000313" key="9">
    <source>
        <dbReference type="Proteomes" id="UP000192491"/>
    </source>
</evidence>
<dbReference type="InterPro" id="IPR017896">
    <property type="entry name" value="4Fe4S_Fe-S-bd"/>
</dbReference>
<dbReference type="InterPro" id="IPR017900">
    <property type="entry name" value="4Fe4S_Fe_S_CS"/>
</dbReference>
<keyword evidence="1 6" id="KW-0004">4Fe-4S</keyword>
<feature type="domain" description="4Fe-4S ferredoxin-type" evidence="7">
    <location>
        <begin position="16"/>
        <end position="46"/>
    </location>
</feature>
<evidence type="ECO:0000256" key="3">
    <source>
        <dbReference type="ARBA" id="ARBA00022737"/>
    </source>
</evidence>
<dbReference type="Gene3D" id="1.10.1060.10">
    <property type="entry name" value="Alpha-helical ferredoxin"/>
    <property type="match status" value="1"/>
</dbReference>
<comment type="catalytic activity">
    <reaction evidence="6">
        <text>glycolate + A = glyoxylate + AH2</text>
        <dbReference type="Rhea" id="RHEA:21264"/>
        <dbReference type="ChEBI" id="CHEBI:13193"/>
        <dbReference type="ChEBI" id="CHEBI:17499"/>
        <dbReference type="ChEBI" id="CHEBI:29805"/>
        <dbReference type="ChEBI" id="CHEBI:36655"/>
        <dbReference type="EC" id="1.1.99.14"/>
    </reaction>
</comment>
<evidence type="ECO:0000256" key="6">
    <source>
        <dbReference type="PIRNR" id="PIRNR000139"/>
    </source>
</evidence>
<keyword evidence="2 6" id="KW-0479">Metal-binding</keyword>
<comment type="catalytic activity">
    <reaction evidence="6">
        <text>(R)-lactate + A = pyruvate + AH2</text>
        <dbReference type="Rhea" id="RHEA:15089"/>
        <dbReference type="ChEBI" id="CHEBI:13193"/>
        <dbReference type="ChEBI" id="CHEBI:15361"/>
        <dbReference type="ChEBI" id="CHEBI:16004"/>
        <dbReference type="ChEBI" id="CHEBI:17499"/>
    </reaction>
</comment>
<keyword evidence="6" id="KW-0249">Electron transport</keyword>
<comment type="caution">
    <text evidence="8">The sequence shown here is derived from an EMBL/GenBank/DDBJ whole genome shotgun (WGS) entry which is preliminary data.</text>
</comment>
<proteinExistence type="predicted"/>
<dbReference type="Pfam" id="PF13183">
    <property type="entry name" value="Fer4_8"/>
    <property type="match status" value="1"/>
</dbReference>
<dbReference type="GO" id="GO:0019154">
    <property type="term" value="F:glycolate dehydrogenase activity"/>
    <property type="evidence" value="ECO:0007669"/>
    <property type="project" value="UniProtKB-EC"/>
</dbReference>
<dbReference type="PROSITE" id="PS51379">
    <property type="entry name" value="4FE4S_FER_2"/>
    <property type="match status" value="2"/>
</dbReference>
<evidence type="ECO:0000313" key="8">
    <source>
        <dbReference type="EMBL" id="OQX06713.1"/>
    </source>
</evidence>
<dbReference type="SUPFAM" id="SSF54862">
    <property type="entry name" value="4Fe-4S ferredoxins"/>
    <property type="match status" value="1"/>
</dbReference>
<organism evidence="8 9">
    <name type="scientific">Thiothrix lacustris</name>
    <dbReference type="NCBI Taxonomy" id="525917"/>
    <lineage>
        <taxon>Bacteria</taxon>
        <taxon>Pseudomonadati</taxon>
        <taxon>Pseudomonadota</taxon>
        <taxon>Gammaproteobacteria</taxon>
        <taxon>Thiotrichales</taxon>
        <taxon>Thiotrichaceae</taxon>
        <taxon>Thiothrix</taxon>
    </lineage>
</organism>
<sequence>MQTRLTDSIRHTSEGRVAESILRKCVHCGFCNATCPTYQLLGDENEGPRGRIYLIKQLMEGQDVGKKTLQHLDHCLLCRSCETTCPSGVEYGKLLDIGRHLAEEQIGRDSKDKALRKRLRKYLPNPNLFGLGLRLGRTFKPLLPEKLAGKITAPRTAGHWPEARHDRQMLILDGCVQPSLSPDINAATARVLDRLGISLLKAQGGGCCGAINQHLGDPDAAVTQIKRNIDAWWPYLTTFGVEAIVTTASGCGVMVKDYKHFLRDDPEYFIKAERISYLCKDIAEIISKEKYQKLIPNKGARIAWHPPCTLQHGQKVRGVVENILVDCGFVLVPVTDEHLCCGSAGTYSILEPELSQQLRHNKLTHLMAHTPEYIVTANIGCQTHLQETSPVPVKHWIHVLDTAPSTDKA</sequence>
<dbReference type="InterPro" id="IPR012257">
    <property type="entry name" value="Glc_ox_4Fe-4S"/>
</dbReference>
<dbReference type="PIRSF" id="PIRSF000139">
    <property type="entry name" value="Glc_ox_4Fe-4S"/>
    <property type="match status" value="1"/>
</dbReference>
<keyword evidence="4 6" id="KW-0408">Iron</keyword>
<dbReference type="GO" id="GO:0051539">
    <property type="term" value="F:4 iron, 4 sulfur cluster binding"/>
    <property type="evidence" value="ECO:0007669"/>
    <property type="project" value="UniProtKB-UniRule"/>
</dbReference>
<dbReference type="InterPro" id="IPR009051">
    <property type="entry name" value="Helical_ferredxn"/>
</dbReference>
<dbReference type="PANTHER" id="PTHR32479">
    <property type="entry name" value="GLYCOLATE OXIDASE IRON-SULFUR SUBUNIT"/>
    <property type="match status" value="1"/>
</dbReference>
<protein>
    <recommendedName>
        <fullName evidence="6">Glycolate oxidase iron-sulfur subunit</fullName>
        <ecNumber evidence="6">1.1.99.14</ecNumber>
    </recommendedName>
</protein>
<dbReference type="EC" id="1.1.99.14" evidence="6"/>
<reference evidence="8 9" key="1">
    <citation type="submission" date="2017-01" db="EMBL/GenBank/DDBJ databases">
        <title>Novel large sulfur bacteria in the metagenomes of groundwater-fed chemosynthetic microbial mats in the Lake Huron basin.</title>
        <authorList>
            <person name="Sharrar A.M."/>
            <person name="Flood B.E."/>
            <person name="Bailey J.V."/>
            <person name="Jones D.S."/>
            <person name="Biddanda B."/>
            <person name="Ruberg S.A."/>
            <person name="Marcus D.N."/>
            <person name="Dick G.J."/>
        </authorList>
    </citation>
    <scope>NUCLEOTIDE SEQUENCE [LARGE SCALE GENOMIC DNA]</scope>
    <source>
        <strain evidence="8">A8</strain>
    </source>
</reference>
<dbReference type="PANTHER" id="PTHR32479:SF17">
    <property type="entry name" value="GLYCOLATE OXIDASE IRON-SULFUR SUBUNIT"/>
    <property type="match status" value="1"/>
</dbReference>
<dbReference type="Pfam" id="PF02754">
    <property type="entry name" value="CCG"/>
    <property type="match status" value="2"/>
</dbReference>
<dbReference type="GO" id="GO:0046872">
    <property type="term" value="F:metal ion binding"/>
    <property type="evidence" value="ECO:0007669"/>
    <property type="project" value="UniProtKB-UniRule"/>
</dbReference>
<evidence type="ECO:0000256" key="1">
    <source>
        <dbReference type="ARBA" id="ARBA00022485"/>
    </source>
</evidence>
<evidence type="ECO:0000256" key="5">
    <source>
        <dbReference type="ARBA" id="ARBA00023014"/>
    </source>
</evidence>
<keyword evidence="5 6" id="KW-0411">Iron-sulfur</keyword>
<dbReference type="NCBIfam" id="NF008434">
    <property type="entry name" value="PRK11274.1"/>
    <property type="match status" value="1"/>
</dbReference>
<dbReference type="AlphaFoldDB" id="A0A1Y1QJ98"/>
<comment type="function">
    <text evidence="6">Component of a complex that catalyzes the oxidation of glycolate to glyoxylate.</text>
</comment>
<dbReference type="InterPro" id="IPR004017">
    <property type="entry name" value="Cys_rich_dom"/>
</dbReference>
<dbReference type="Proteomes" id="UP000192491">
    <property type="component" value="Unassembled WGS sequence"/>
</dbReference>
<evidence type="ECO:0000256" key="4">
    <source>
        <dbReference type="ARBA" id="ARBA00023004"/>
    </source>
</evidence>
<evidence type="ECO:0000259" key="7">
    <source>
        <dbReference type="PROSITE" id="PS51379"/>
    </source>
</evidence>
<name>A0A1Y1QJ98_9GAMM</name>